<feature type="domain" description="Metalloprotease TldD/E C-terminal" evidence="6">
    <location>
        <begin position="290"/>
        <end position="538"/>
    </location>
</feature>
<keyword evidence="8" id="KW-1185">Reference proteome</keyword>
<dbReference type="InterPro" id="IPR051463">
    <property type="entry name" value="Peptidase_U62_metallo"/>
</dbReference>
<dbReference type="Gene3D" id="3.30.2290.10">
    <property type="entry name" value="PmbA/TldD superfamily"/>
    <property type="match status" value="1"/>
</dbReference>
<evidence type="ECO:0000256" key="1">
    <source>
        <dbReference type="ARBA" id="ARBA00005836"/>
    </source>
</evidence>
<dbReference type="SUPFAM" id="SSF111283">
    <property type="entry name" value="Putative modulator of DNA gyrase, PmbA/TldD"/>
    <property type="match status" value="1"/>
</dbReference>
<keyword evidence="4" id="KW-0482">Metalloprotease</keyword>
<dbReference type="Proteomes" id="UP000028007">
    <property type="component" value="Unassembled WGS sequence"/>
</dbReference>
<evidence type="ECO:0000313" key="7">
    <source>
        <dbReference type="EMBL" id="KEQ28493.1"/>
    </source>
</evidence>
<dbReference type="PANTHER" id="PTHR30624">
    <property type="entry name" value="UNCHARACTERIZED PROTEIN TLDD AND PMBA"/>
    <property type="match status" value="1"/>
</dbReference>
<dbReference type="FunFam" id="3.30.2290.10:FF:000003">
    <property type="entry name" value="Zinc-dependent protease, TldD/PmbA family"/>
    <property type="match status" value="1"/>
</dbReference>
<proteinExistence type="inferred from homology"/>
<dbReference type="GO" id="GO:0006508">
    <property type="term" value="P:proteolysis"/>
    <property type="evidence" value="ECO:0007669"/>
    <property type="project" value="UniProtKB-KW"/>
</dbReference>
<dbReference type="InterPro" id="IPR035068">
    <property type="entry name" value="TldD/PmbA_N"/>
</dbReference>
<accession>A0A081PCS0</accession>
<dbReference type="GO" id="GO:0005829">
    <property type="term" value="C:cytosol"/>
    <property type="evidence" value="ECO:0007669"/>
    <property type="project" value="TreeGrafter"/>
</dbReference>
<reference evidence="7 8" key="1">
    <citation type="journal article" date="1992" name="Int. J. Syst. Bacteriol.">
        <title>Sphingobacterium antarcticus sp. nov. a Psychrotrophic Bacterium from the Soils of Schirmacher Oasis, Antarctica.</title>
        <authorList>
            <person name="Shivaji S."/>
            <person name="Ray M.K."/>
            <person name="Rao N.S."/>
            <person name="Saiserr L."/>
            <person name="Jagannadham M.V."/>
            <person name="Kumar G.S."/>
            <person name="Reddy G."/>
            <person name="Bhargava P.M."/>
        </authorList>
    </citation>
    <scope>NUCLEOTIDE SEQUENCE [LARGE SCALE GENOMIC DNA]</scope>
    <source>
        <strain evidence="7 8">4BY</strain>
    </source>
</reference>
<keyword evidence="3" id="KW-0378">Hydrolase</keyword>
<dbReference type="PANTHER" id="PTHR30624:SF10">
    <property type="entry name" value="CONSERVED PROTEIN"/>
    <property type="match status" value="1"/>
</dbReference>
<dbReference type="AlphaFoldDB" id="A0A081PCS0"/>
<organism evidence="7 8">
    <name type="scientific">Pedobacter antarcticus 4BY</name>
    <dbReference type="NCBI Taxonomy" id="1358423"/>
    <lineage>
        <taxon>Bacteria</taxon>
        <taxon>Pseudomonadati</taxon>
        <taxon>Bacteroidota</taxon>
        <taxon>Sphingobacteriia</taxon>
        <taxon>Sphingobacteriales</taxon>
        <taxon>Sphingobacteriaceae</taxon>
        <taxon>Pedobacter</taxon>
    </lineage>
</organism>
<feature type="domain" description="Metalloprotease TldD/E N-terminal" evidence="5">
    <location>
        <begin position="63"/>
        <end position="126"/>
    </location>
</feature>
<evidence type="ECO:0000256" key="4">
    <source>
        <dbReference type="ARBA" id="ARBA00023049"/>
    </source>
</evidence>
<dbReference type="OrthoDB" id="9803213at2"/>
<keyword evidence="2" id="KW-0645">Protease</keyword>
<dbReference type="Pfam" id="PF01523">
    <property type="entry name" value="PmbA_TldD_1st"/>
    <property type="match status" value="1"/>
</dbReference>
<comment type="similarity">
    <text evidence="1">Belongs to the peptidase U62 family.</text>
</comment>
<dbReference type="InterPro" id="IPR002510">
    <property type="entry name" value="Metalloprtase-TldD/E_N"/>
</dbReference>
<evidence type="ECO:0000259" key="6">
    <source>
        <dbReference type="Pfam" id="PF19289"/>
    </source>
</evidence>
<dbReference type="InterPro" id="IPR036059">
    <property type="entry name" value="TldD/PmbA_sf"/>
</dbReference>
<evidence type="ECO:0000256" key="3">
    <source>
        <dbReference type="ARBA" id="ARBA00022801"/>
    </source>
</evidence>
<dbReference type="GO" id="GO:0008237">
    <property type="term" value="F:metallopeptidase activity"/>
    <property type="evidence" value="ECO:0007669"/>
    <property type="project" value="UniProtKB-KW"/>
</dbReference>
<protein>
    <submittedName>
        <fullName evidence="7">TldD protein</fullName>
    </submittedName>
</protein>
<dbReference type="Pfam" id="PF19289">
    <property type="entry name" value="PmbA_TldD_3rd"/>
    <property type="match status" value="1"/>
</dbReference>
<evidence type="ECO:0000313" key="8">
    <source>
        <dbReference type="Proteomes" id="UP000028007"/>
    </source>
</evidence>
<dbReference type="InterPro" id="IPR045569">
    <property type="entry name" value="Metalloprtase-TldD/E_C"/>
</dbReference>
<dbReference type="EMBL" id="JNFF01000116">
    <property type="protein sequence ID" value="KEQ28493.1"/>
    <property type="molecule type" value="Genomic_DNA"/>
</dbReference>
<dbReference type="eggNOG" id="COG0312">
    <property type="taxonomic scope" value="Bacteria"/>
</dbReference>
<evidence type="ECO:0000256" key="2">
    <source>
        <dbReference type="ARBA" id="ARBA00022670"/>
    </source>
</evidence>
<gene>
    <name evidence="7" type="ORF">N180_02335</name>
</gene>
<comment type="caution">
    <text evidence="7">The sequence shown here is derived from an EMBL/GenBank/DDBJ whole genome shotgun (WGS) entry which is preliminary data.</text>
</comment>
<dbReference type="RefSeq" id="WP_037444542.1">
    <property type="nucleotide sequence ID" value="NZ_JNFF01000116.1"/>
</dbReference>
<name>A0A081PCS0_9SPHI</name>
<evidence type="ECO:0000259" key="5">
    <source>
        <dbReference type="Pfam" id="PF01523"/>
    </source>
</evidence>
<sequence length="546" mass="60052">MKRRNFIYLTGVGAAAAMLPAIPVWGNDISPEQALEYIDPAAKKILSDVALNAAKSKGATYTDVRVGRYLNQYVVTREDKVENIVNTESFGIGIRVIANGCWGFASTDKMDKDSIAKAAELAVAIAKENSRLQAEPVQLAPQQGYGEVSWKAPITKNAFEVPIKEKVDLLLSVNDAAMKGGADYINSILFMVNEQKYFASTEGSYIDQDVHRIWPTFFITKINKETGKFETRNALSTPIGKGYEYLDGRPEDKIQTASGTLYKGTYDMLEDAKQAAVQAGEKLKAKSVDPGKYDLVLDPSNLWLTIHESCGHPTELDRVLGYEANYAGTSFLTLDKWKTGKFNYGSKEVNITADKTEVGTLGAVGYDDEGVKCGKWDVIKDGVLVNYQAIRDQAHILGLEHSQGCCYADNWSSVQFQRMANISLQPGKKPLTVADQIKNVEKGIYIVGDGSFSIDQQRYNFQFGGQLFYEIKAGKITGMLKDVAYQANTQEFWNSCTAICDQRDYRLGGSFFDGKGQPGQVSAVSHGSATTRFNGINVINTARKIG</sequence>